<feature type="transmembrane region" description="Helical" evidence="6">
    <location>
        <begin position="12"/>
        <end position="30"/>
    </location>
</feature>
<dbReference type="EMBL" id="DVMR01000019">
    <property type="protein sequence ID" value="HIU43025.1"/>
    <property type="molecule type" value="Genomic_DNA"/>
</dbReference>
<evidence type="ECO:0000256" key="1">
    <source>
        <dbReference type="ARBA" id="ARBA00004651"/>
    </source>
</evidence>
<reference evidence="7" key="2">
    <citation type="journal article" date="2021" name="PeerJ">
        <title>Extensive microbial diversity within the chicken gut microbiome revealed by metagenomics and culture.</title>
        <authorList>
            <person name="Gilroy R."/>
            <person name="Ravi A."/>
            <person name="Getino M."/>
            <person name="Pursley I."/>
            <person name="Horton D.L."/>
            <person name="Alikhan N.F."/>
            <person name="Baker D."/>
            <person name="Gharbi K."/>
            <person name="Hall N."/>
            <person name="Watson M."/>
            <person name="Adriaenssens E.M."/>
            <person name="Foster-Nyarko E."/>
            <person name="Jarju S."/>
            <person name="Secka A."/>
            <person name="Antonio M."/>
            <person name="Oren A."/>
            <person name="Chaudhuri R.R."/>
            <person name="La Ragione R."/>
            <person name="Hildebrand F."/>
            <person name="Pallen M.J."/>
        </authorList>
    </citation>
    <scope>NUCLEOTIDE SEQUENCE</scope>
    <source>
        <strain evidence="7">CHK191-8634</strain>
    </source>
</reference>
<evidence type="ECO:0000313" key="8">
    <source>
        <dbReference type="Proteomes" id="UP000824073"/>
    </source>
</evidence>
<dbReference type="GO" id="GO:0005886">
    <property type="term" value="C:plasma membrane"/>
    <property type="evidence" value="ECO:0007669"/>
    <property type="project" value="UniProtKB-SubCell"/>
</dbReference>
<dbReference type="EC" id="2.3.2.3" evidence="6"/>
<proteinExistence type="inferred from homology"/>
<keyword evidence="2" id="KW-1003">Cell membrane</keyword>
<reference evidence="7" key="1">
    <citation type="submission" date="2020-10" db="EMBL/GenBank/DDBJ databases">
        <authorList>
            <person name="Gilroy R."/>
        </authorList>
    </citation>
    <scope>NUCLEOTIDE SEQUENCE</scope>
    <source>
        <strain evidence="7">CHK191-8634</strain>
    </source>
</reference>
<feature type="transmembrane region" description="Helical" evidence="6">
    <location>
        <begin position="50"/>
        <end position="72"/>
    </location>
</feature>
<comment type="caution">
    <text evidence="7">The sequence shown here is derived from an EMBL/GenBank/DDBJ whole genome shotgun (WGS) entry which is preliminary data.</text>
</comment>
<dbReference type="GO" id="GO:0046677">
    <property type="term" value="P:response to antibiotic"/>
    <property type="evidence" value="ECO:0007669"/>
    <property type="project" value="UniProtKB-KW"/>
</dbReference>
<feature type="transmembrane region" description="Helical" evidence="6">
    <location>
        <begin position="135"/>
        <end position="155"/>
    </location>
</feature>
<dbReference type="Pfam" id="PF03706">
    <property type="entry name" value="LPG_synthase_TM"/>
    <property type="match status" value="1"/>
</dbReference>
<organism evidence="7 8">
    <name type="scientific">Candidatus Ventrousia excrementavium</name>
    <dbReference type="NCBI Taxonomy" id="2840961"/>
    <lineage>
        <taxon>Bacteria</taxon>
        <taxon>Bacillati</taxon>
        <taxon>Bacillota</taxon>
        <taxon>Clostridia</taxon>
        <taxon>Eubacteriales</taxon>
        <taxon>Clostridiaceae</taxon>
        <taxon>Clostridiaceae incertae sedis</taxon>
        <taxon>Candidatus Ventrousia</taxon>
    </lineage>
</organism>
<comment type="subcellular location">
    <subcellularLocation>
        <location evidence="1 6">Cell membrane</location>
        <topology evidence="1 6">Multi-pass membrane protein</topology>
    </subcellularLocation>
</comment>
<keyword evidence="6" id="KW-0046">Antibiotic resistance</keyword>
<dbReference type="PANTHER" id="PTHR37693">
    <property type="entry name" value="PHOSPHATIDYLGLYCEROL LYSYLTRANSFERASE"/>
    <property type="match status" value="1"/>
</dbReference>
<feature type="transmembrane region" description="Helical" evidence="6">
    <location>
        <begin position="161"/>
        <end position="186"/>
    </location>
</feature>
<gene>
    <name evidence="6" type="primary">mprF</name>
    <name evidence="7" type="ORF">IAB67_01865</name>
</gene>
<keyword evidence="4 6" id="KW-1133">Transmembrane helix</keyword>
<name>A0A9D1ISF8_9CLOT</name>
<evidence type="ECO:0000256" key="6">
    <source>
        <dbReference type="RuleBase" id="RU363042"/>
    </source>
</evidence>
<evidence type="ECO:0000256" key="2">
    <source>
        <dbReference type="ARBA" id="ARBA00022475"/>
    </source>
</evidence>
<dbReference type="GO" id="GO:0050071">
    <property type="term" value="F:phosphatidylglycerol lysyltransferase activity"/>
    <property type="evidence" value="ECO:0007669"/>
    <property type="project" value="UniProtKB-EC"/>
</dbReference>
<dbReference type="AlphaFoldDB" id="A0A9D1ISF8"/>
<comment type="catalytic activity">
    <reaction evidence="6">
        <text>L-lysyl-tRNA(Lys) + a 1,2-diacyl-sn-glycero-3-phospho-(1'-sn-glycerol) = a 1,2-diacyl-sn-glycero-3-phospho-1'-(3'-O-L-lysyl)-sn-glycerol + tRNA(Lys)</text>
        <dbReference type="Rhea" id="RHEA:10668"/>
        <dbReference type="Rhea" id="RHEA-COMP:9696"/>
        <dbReference type="Rhea" id="RHEA-COMP:9697"/>
        <dbReference type="ChEBI" id="CHEBI:64716"/>
        <dbReference type="ChEBI" id="CHEBI:75792"/>
        <dbReference type="ChEBI" id="CHEBI:78442"/>
        <dbReference type="ChEBI" id="CHEBI:78529"/>
        <dbReference type="EC" id="2.3.2.3"/>
    </reaction>
</comment>
<dbReference type="GO" id="GO:0006629">
    <property type="term" value="P:lipid metabolic process"/>
    <property type="evidence" value="ECO:0007669"/>
    <property type="project" value="UniProtKB-KW"/>
</dbReference>
<comment type="function">
    <text evidence="6">Catalyzes the transfer of a lysyl group from L-lysyl-tRNA(Lys) to membrane-bound phosphatidylglycerol (PG), which produces lysylphosphatidylglycerol (LPG), a major component of the bacterial membrane with a positive net charge. LPG synthesis contributes to bacterial virulence as it is involved in the resistance mechanism against cationic antimicrobial peptides (CAMP) produces by the host's immune system (defensins, cathelicidins) and by the competing microorganisms.</text>
</comment>
<dbReference type="Proteomes" id="UP000824073">
    <property type="component" value="Unassembled WGS sequence"/>
</dbReference>
<keyword evidence="3 6" id="KW-0812">Transmembrane</keyword>
<comment type="similarity">
    <text evidence="6">Belongs to the LPG synthase family.</text>
</comment>
<dbReference type="InterPro" id="IPR022791">
    <property type="entry name" value="L-PG_synthase/AglD"/>
</dbReference>
<feature type="transmembrane region" description="Helical" evidence="6">
    <location>
        <begin position="295"/>
        <end position="314"/>
    </location>
</feature>
<evidence type="ECO:0000256" key="3">
    <source>
        <dbReference type="ARBA" id="ARBA00022692"/>
    </source>
</evidence>
<sequence length="343" mass="36145">MKEPAKRIKKAVIWTVLLLLLTVGVFAWLLRGTDLAGLGAVLARARPHWLAAGACLVLGSLGCQAVNLRMLLRRCGQRISLWNSMRAVFIGFYFSGITPSASGGQPAQVWQLTRAGVAPGASAGALLLMQIAYQAVMIALGAAGLLLCGGALAGLHGETALLLYGFTAASVVLALLSAALFSGAWLRRVGKGLIGLLGRWRLVRDPDALCVRLERQMEQFDACAALLRRCRPLAARLLFVTLVQQLCLFSVPVTVYCALGLTGQPLWRLAAAQALLSIAVDTLPLPGAVGASESAFMAIQGLFFGPLALPAMLLSRGLSFYGAMALSALVTAIPQPCAARRLT</sequence>
<evidence type="ECO:0000256" key="5">
    <source>
        <dbReference type="ARBA" id="ARBA00023136"/>
    </source>
</evidence>
<evidence type="ECO:0000256" key="4">
    <source>
        <dbReference type="ARBA" id="ARBA00022989"/>
    </source>
</evidence>
<protein>
    <recommendedName>
        <fullName evidence="6">Phosphatidylglycerol lysyltransferase</fullName>
        <ecNumber evidence="6">2.3.2.3</ecNumber>
    </recommendedName>
    <alternativeName>
        <fullName evidence="6">Lysylphosphatidylglycerol synthase</fullName>
    </alternativeName>
</protein>
<dbReference type="PANTHER" id="PTHR37693:SF1">
    <property type="entry name" value="INTEGRAL MEMBRANE PROTEIN"/>
    <property type="match status" value="1"/>
</dbReference>
<keyword evidence="6" id="KW-0443">Lipid metabolism</keyword>
<keyword evidence="6" id="KW-0808">Transferase</keyword>
<evidence type="ECO:0000313" key="7">
    <source>
        <dbReference type="EMBL" id="HIU43025.1"/>
    </source>
</evidence>
<feature type="transmembrane region" description="Helical" evidence="6">
    <location>
        <begin position="237"/>
        <end position="259"/>
    </location>
</feature>
<keyword evidence="5 6" id="KW-0472">Membrane</keyword>
<accession>A0A9D1ISF8</accession>